<dbReference type="EMBL" id="UGWP01000003">
    <property type="protein sequence ID" value="SUF55042.1"/>
    <property type="molecule type" value="Genomic_DNA"/>
</dbReference>
<reference evidence="1 2" key="1">
    <citation type="submission" date="2018-06" db="EMBL/GenBank/DDBJ databases">
        <authorList>
            <consortium name="Pathogen Informatics"/>
            <person name="Doyle S."/>
        </authorList>
    </citation>
    <scope>NUCLEOTIDE SEQUENCE [LARGE SCALE GENOMIC DNA]</scope>
    <source>
        <strain evidence="1 2">NCTC10252</strain>
    </source>
</reference>
<organism evidence="1 2">
    <name type="scientific">Salmonella enterica</name>
    <name type="common">Salmonella choleraesuis</name>
    <dbReference type="NCBI Taxonomy" id="28901"/>
    <lineage>
        <taxon>Bacteria</taxon>
        <taxon>Pseudomonadati</taxon>
        <taxon>Pseudomonadota</taxon>
        <taxon>Gammaproteobacteria</taxon>
        <taxon>Enterobacterales</taxon>
        <taxon>Enterobacteriaceae</taxon>
        <taxon>Salmonella</taxon>
    </lineage>
</organism>
<gene>
    <name evidence="1" type="ORF">NCTC10252_00211</name>
</gene>
<sequence>MQPSVRVMYQWTRCFSPLQCLPQRLYHIFCLQVFPNMVAHDFSGAGIRDQTQISRAAAQRKISYISDPDLLWLKGGNLFRAGFQQVRMPVKAMMAVGCFVICPFHGYQESVFTQQTKQTITPYSQCFTDLSVQQIVQLTRTDSRLTTPDSGNKIKNLSMVFLPFSAPCIVLIPCLPAVPQKLAYARNSYFWGRTLREDLPGRFFTRLTP</sequence>
<accession>A0A379QF18</accession>
<dbReference type="AlphaFoldDB" id="A0A379QF18"/>
<evidence type="ECO:0000313" key="1">
    <source>
        <dbReference type="EMBL" id="SUF55042.1"/>
    </source>
</evidence>
<evidence type="ECO:0000313" key="2">
    <source>
        <dbReference type="Proteomes" id="UP000254597"/>
    </source>
</evidence>
<protein>
    <submittedName>
        <fullName evidence="1">Uncharacterized protein</fullName>
    </submittedName>
</protein>
<proteinExistence type="predicted"/>
<dbReference type="Proteomes" id="UP000254597">
    <property type="component" value="Unassembled WGS sequence"/>
</dbReference>
<name>A0A379QF18_SALER</name>